<accession>A0A9N8ZH97</accession>
<sequence length="75" mass="8865">IRSKTSDIVNACRYYMSQIPDCETNLRAIPEKHDINYVQKWFSRSKIEIGNKTLSFDAWARELFLSNKRLITLVQ</sequence>
<protein>
    <submittedName>
        <fullName evidence="1">6736_t:CDS:1</fullName>
    </submittedName>
</protein>
<dbReference type="EMBL" id="CAJVPV010001389">
    <property type="protein sequence ID" value="CAG8495719.1"/>
    <property type="molecule type" value="Genomic_DNA"/>
</dbReference>
<evidence type="ECO:0000313" key="1">
    <source>
        <dbReference type="EMBL" id="CAG8495719.1"/>
    </source>
</evidence>
<feature type="non-terminal residue" evidence="1">
    <location>
        <position position="1"/>
    </location>
</feature>
<keyword evidence="2" id="KW-1185">Reference proteome</keyword>
<name>A0A9N8ZH97_9GLOM</name>
<comment type="caution">
    <text evidence="1">The sequence shown here is derived from an EMBL/GenBank/DDBJ whole genome shotgun (WGS) entry which is preliminary data.</text>
</comment>
<evidence type="ECO:0000313" key="2">
    <source>
        <dbReference type="Proteomes" id="UP000789342"/>
    </source>
</evidence>
<dbReference type="AlphaFoldDB" id="A0A9N8ZH97"/>
<dbReference type="OrthoDB" id="2360021at2759"/>
<dbReference type="Proteomes" id="UP000789342">
    <property type="component" value="Unassembled WGS sequence"/>
</dbReference>
<proteinExistence type="predicted"/>
<reference evidence="1" key="1">
    <citation type="submission" date="2021-06" db="EMBL/GenBank/DDBJ databases">
        <authorList>
            <person name="Kallberg Y."/>
            <person name="Tangrot J."/>
            <person name="Rosling A."/>
        </authorList>
    </citation>
    <scope>NUCLEOTIDE SEQUENCE</scope>
    <source>
        <strain evidence="1">CL551</strain>
    </source>
</reference>
<gene>
    <name evidence="1" type="ORF">AMORRO_LOCUS3000</name>
</gene>
<organism evidence="1 2">
    <name type="scientific">Acaulospora morrowiae</name>
    <dbReference type="NCBI Taxonomy" id="94023"/>
    <lineage>
        <taxon>Eukaryota</taxon>
        <taxon>Fungi</taxon>
        <taxon>Fungi incertae sedis</taxon>
        <taxon>Mucoromycota</taxon>
        <taxon>Glomeromycotina</taxon>
        <taxon>Glomeromycetes</taxon>
        <taxon>Diversisporales</taxon>
        <taxon>Acaulosporaceae</taxon>
        <taxon>Acaulospora</taxon>
    </lineage>
</organism>